<dbReference type="SUPFAM" id="SSF55874">
    <property type="entry name" value="ATPase domain of HSP90 chaperone/DNA topoisomerase II/histidine kinase"/>
    <property type="match status" value="1"/>
</dbReference>
<organism evidence="17 18">
    <name type="scientific">Paenibacillus mendelii</name>
    <dbReference type="NCBI Taxonomy" id="206163"/>
    <lineage>
        <taxon>Bacteria</taxon>
        <taxon>Bacillati</taxon>
        <taxon>Bacillota</taxon>
        <taxon>Bacilli</taxon>
        <taxon>Bacillales</taxon>
        <taxon>Paenibacillaceae</taxon>
        <taxon>Paenibacillus</taxon>
    </lineage>
</organism>
<keyword evidence="7 14" id="KW-0812">Transmembrane</keyword>
<dbReference type="GO" id="GO:0016301">
    <property type="term" value="F:kinase activity"/>
    <property type="evidence" value="ECO:0007669"/>
    <property type="project" value="UniProtKB-KW"/>
</dbReference>
<evidence type="ECO:0000256" key="2">
    <source>
        <dbReference type="ARBA" id="ARBA00004651"/>
    </source>
</evidence>
<evidence type="ECO:0000256" key="1">
    <source>
        <dbReference type="ARBA" id="ARBA00000085"/>
    </source>
</evidence>
<dbReference type="InterPro" id="IPR036890">
    <property type="entry name" value="HATPase_C_sf"/>
</dbReference>
<dbReference type="CDD" id="cd00075">
    <property type="entry name" value="HATPase"/>
    <property type="match status" value="1"/>
</dbReference>
<dbReference type="PANTHER" id="PTHR45436">
    <property type="entry name" value="SENSOR HISTIDINE KINASE YKOH"/>
    <property type="match status" value="1"/>
</dbReference>
<evidence type="ECO:0000256" key="6">
    <source>
        <dbReference type="ARBA" id="ARBA00022679"/>
    </source>
</evidence>
<dbReference type="CDD" id="cd06225">
    <property type="entry name" value="HAMP"/>
    <property type="match status" value="1"/>
</dbReference>
<keyword evidence="18" id="KW-1185">Reference proteome</keyword>
<keyword evidence="12" id="KW-0902">Two-component regulatory system</keyword>
<gene>
    <name evidence="17" type="ORF">ACFFJ8_35230</name>
</gene>
<keyword evidence="10" id="KW-0067">ATP-binding</keyword>
<evidence type="ECO:0000256" key="3">
    <source>
        <dbReference type="ARBA" id="ARBA00012438"/>
    </source>
</evidence>
<dbReference type="InterPro" id="IPR003660">
    <property type="entry name" value="HAMP_dom"/>
</dbReference>
<accession>A0ABV6JKY9</accession>
<dbReference type="SMART" id="SM00387">
    <property type="entry name" value="HATPase_c"/>
    <property type="match status" value="1"/>
</dbReference>
<evidence type="ECO:0000256" key="12">
    <source>
        <dbReference type="ARBA" id="ARBA00023012"/>
    </source>
</evidence>
<dbReference type="InterPro" id="IPR036097">
    <property type="entry name" value="HisK_dim/P_sf"/>
</dbReference>
<keyword evidence="6" id="KW-0808">Transferase</keyword>
<dbReference type="InterPro" id="IPR050428">
    <property type="entry name" value="TCS_sensor_his_kinase"/>
</dbReference>
<dbReference type="PROSITE" id="PS50109">
    <property type="entry name" value="HIS_KIN"/>
    <property type="match status" value="1"/>
</dbReference>
<feature type="transmembrane region" description="Helical" evidence="14">
    <location>
        <begin position="69"/>
        <end position="89"/>
    </location>
</feature>
<dbReference type="Proteomes" id="UP001589818">
    <property type="component" value="Unassembled WGS sequence"/>
</dbReference>
<dbReference type="InterPro" id="IPR003661">
    <property type="entry name" value="HisK_dim/P_dom"/>
</dbReference>
<dbReference type="Gene3D" id="3.30.565.10">
    <property type="entry name" value="Histidine kinase-like ATPase, C-terminal domain"/>
    <property type="match status" value="1"/>
</dbReference>
<name>A0ABV6JKY9_9BACL</name>
<evidence type="ECO:0000256" key="7">
    <source>
        <dbReference type="ARBA" id="ARBA00022692"/>
    </source>
</evidence>
<dbReference type="InterPro" id="IPR004358">
    <property type="entry name" value="Sig_transdc_His_kin-like_C"/>
</dbReference>
<dbReference type="SMART" id="SM00388">
    <property type="entry name" value="HisKA"/>
    <property type="match status" value="1"/>
</dbReference>
<dbReference type="EMBL" id="JBHLVF010000061">
    <property type="protein sequence ID" value="MFC0396588.1"/>
    <property type="molecule type" value="Genomic_DNA"/>
</dbReference>
<dbReference type="Pfam" id="PF02518">
    <property type="entry name" value="HATPase_c"/>
    <property type="match status" value="1"/>
</dbReference>
<dbReference type="Gene3D" id="6.10.340.10">
    <property type="match status" value="1"/>
</dbReference>
<proteinExistence type="predicted"/>
<evidence type="ECO:0000256" key="11">
    <source>
        <dbReference type="ARBA" id="ARBA00022989"/>
    </source>
</evidence>
<dbReference type="SMART" id="SM00304">
    <property type="entry name" value="HAMP"/>
    <property type="match status" value="1"/>
</dbReference>
<dbReference type="Pfam" id="PF00672">
    <property type="entry name" value="HAMP"/>
    <property type="match status" value="1"/>
</dbReference>
<dbReference type="Pfam" id="PF00512">
    <property type="entry name" value="HisKA"/>
    <property type="match status" value="1"/>
</dbReference>
<comment type="caution">
    <text evidence="17">The sequence shown here is derived from an EMBL/GenBank/DDBJ whole genome shotgun (WGS) entry which is preliminary data.</text>
</comment>
<dbReference type="PRINTS" id="PR00344">
    <property type="entry name" value="BCTRLSENSOR"/>
</dbReference>
<keyword evidence="5" id="KW-0597">Phosphoprotein</keyword>
<evidence type="ECO:0000256" key="5">
    <source>
        <dbReference type="ARBA" id="ARBA00022553"/>
    </source>
</evidence>
<reference evidence="17 18" key="1">
    <citation type="submission" date="2024-09" db="EMBL/GenBank/DDBJ databases">
        <authorList>
            <person name="Sun Q."/>
            <person name="Mori K."/>
        </authorList>
    </citation>
    <scope>NUCLEOTIDE SEQUENCE [LARGE SCALE GENOMIC DNA]</scope>
    <source>
        <strain evidence="17 18">CCM 4839</strain>
    </source>
</reference>
<dbReference type="InterPro" id="IPR003594">
    <property type="entry name" value="HATPase_dom"/>
</dbReference>
<dbReference type="PANTHER" id="PTHR45436:SF5">
    <property type="entry name" value="SENSOR HISTIDINE KINASE TRCS"/>
    <property type="match status" value="1"/>
</dbReference>
<evidence type="ECO:0000313" key="18">
    <source>
        <dbReference type="Proteomes" id="UP001589818"/>
    </source>
</evidence>
<dbReference type="EC" id="2.7.13.3" evidence="3"/>
<keyword evidence="13 14" id="KW-0472">Membrane</keyword>
<feature type="domain" description="Histidine kinase" evidence="15">
    <location>
        <begin position="146"/>
        <end position="363"/>
    </location>
</feature>
<evidence type="ECO:0000256" key="14">
    <source>
        <dbReference type="SAM" id="Phobius"/>
    </source>
</evidence>
<evidence type="ECO:0000259" key="16">
    <source>
        <dbReference type="PROSITE" id="PS50885"/>
    </source>
</evidence>
<comment type="subcellular location">
    <subcellularLocation>
        <location evidence="2">Cell membrane</location>
        <topology evidence="2">Multi-pass membrane protein</topology>
    </subcellularLocation>
</comment>
<feature type="domain" description="HAMP" evidence="16">
    <location>
        <begin position="86"/>
        <end position="138"/>
    </location>
</feature>
<dbReference type="Gene3D" id="1.10.287.130">
    <property type="match status" value="1"/>
</dbReference>
<evidence type="ECO:0000256" key="8">
    <source>
        <dbReference type="ARBA" id="ARBA00022741"/>
    </source>
</evidence>
<dbReference type="InterPro" id="IPR005467">
    <property type="entry name" value="His_kinase_dom"/>
</dbReference>
<comment type="catalytic activity">
    <reaction evidence="1">
        <text>ATP + protein L-histidine = ADP + protein N-phospho-L-histidine.</text>
        <dbReference type="EC" id="2.7.13.3"/>
    </reaction>
</comment>
<protein>
    <recommendedName>
        <fullName evidence="3">histidine kinase</fullName>
        <ecNumber evidence="3">2.7.13.3</ecNumber>
    </recommendedName>
</protein>
<evidence type="ECO:0000256" key="10">
    <source>
        <dbReference type="ARBA" id="ARBA00022840"/>
    </source>
</evidence>
<keyword evidence="11 14" id="KW-1133">Transmembrane helix</keyword>
<dbReference type="PROSITE" id="PS50885">
    <property type="entry name" value="HAMP"/>
    <property type="match status" value="1"/>
</dbReference>
<dbReference type="SUPFAM" id="SSF47384">
    <property type="entry name" value="Homodimeric domain of signal transducing histidine kinase"/>
    <property type="match status" value="1"/>
</dbReference>
<evidence type="ECO:0000313" key="17">
    <source>
        <dbReference type="EMBL" id="MFC0396588.1"/>
    </source>
</evidence>
<dbReference type="CDD" id="cd00082">
    <property type="entry name" value="HisKA"/>
    <property type="match status" value="1"/>
</dbReference>
<keyword evidence="8" id="KW-0547">Nucleotide-binding</keyword>
<dbReference type="SUPFAM" id="SSF158472">
    <property type="entry name" value="HAMP domain-like"/>
    <property type="match status" value="1"/>
</dbReference>
<evidence type="ECO:0000256" key="13">
    <source>
        <dbReference type="ARBA" id="ARBA00023136"/>
    </source>
</evidence>
<dbReference type="RefSeq" id="WP_204818570.1">
    <property type="nucleotide sequence ID" value="NZ_JANHOF010000005.1"/>
</dbReference>
<sequence length="371" mass="40539">MTVRGKIFTVMAVLVVLVSVAYIGTTQGFLGSLFARYYSEGGGGEVPVEQLEGLRGFILEQMELKAITVTLYVAGITAVVCYWLSGMLVRPLKRLIAVMDRVARRELDAEVPVLRRDEYGQVGEAFNKMTLNLREAENSRKRLVEDVAHELRTPLSIVLSKLELIQQSPSDVKPESLLPLHDEVLRLIRLVDELQLLSSAEAGELILHKEMTDLAVLLTDLSELVLPEAEAYGVHLVVPASGDTVWIHIDARRIKQVFLNLVANALKHTPHGGAITLTISRTEDSGFVSVAVKDTGPGIPPEAIPHLFDRFYQVDKTERRASGGAGLGLAIARQILIAHGGYIEAANITGGGAEFTVFLPVSAVSLVREHR</sequence>
<keyword evidence="9 17" id="KW-0418">Kinase</keyword>
<evidence type="ECO:0000256" key="4">
    <source>
        <dbReference type="ARBA" id="ARBA00022475"/>
    </source>
</evidence>
<keyword evidence="4" id="KW-1003">Cell membrane</keyword>
<evidence type="ECO:0000259" key="15">
    <source>
        <dbReference type="PROSITE" id="PS50109"/>
    </source>
</evidence>
<evidence type="ECO:0000256" key="9">
    <source>
        <dbReference type="ARBA" id="ARBA00022777"/>
    </source>
</evidence>
<feature type="transmembrane region" description="Helical" evidence="14">
    <location>
        <begin position="7"/>
        <end position="24"/>
    </location>
</feature>